<accession>A0A328D0U4</accession>
<reference evidence="1 2" key="1">
    <citation type="submission" date="2018-06" db="EMBL/GenBank/DDBJ databases">
        <title>The Genome of Cuscuta australis (Dodder) Provides Insight into the Evolution of Plant Parasitism.</title>
        <authorList>
            <person name="Liu H."/>
        </authorList>
    </citation>
    <scope>NUCLEOTIDE SEQUENCE [LARGE SCALE GENOMIC DNA]</scope>
    <source>
        <strain evidence="2">cv. Yunnan</strain>
        <tissue evidence="1">Vines</tissue>
    </source>
</reference>
<dbReference type="InterPro" id="IPR036890">
    <property type="entry name" value="HATPase_C_sf"/>
</dbReference>
<dbReference type="Gene3D" id="3.30.565.10">
    <property type="entry name" value="Histidine kinase-like ATPase, C-terminal domain"/>
    <property type="match status" value="1"/>
</dbReference>
<dbReference type="SUPFAM" id="SSF55874">
    <property type="entry name" value="ATPase domain of HSP90 chaperone/DNA topoisomerase II/histidine kinase"/>
    <property type="match status" value="1"/>
</dbReference>
<protein>
    <submittedName>
        <fullName evidence="1">Uncharacterized protein</fullName>
    </submittedName>
</protein>
<dbReference type="Proteomes" id="UP000249390">
    <property type="component" value="Unassembled WGS sequence"/>
</dbReference>
<organism evidence="1 2">
    <name type="scientific">Cuscuta australis</name>
    <dbReference type="NCBI Taxonomy" id="267555"/>
    <lineage>
        <taxon>Eukaryota</taxon>
        <taxon>Viridiplantae</taxon>
        <taxon>Streptophyta</taxon>
        <taxon>Embryophyta</taxon>
        <taxon>Tracheophyta</taxon>
        <taxon>Spermatophyta</taxon>
        <taxon>Magnoliopsida</taxon>
        <taxon>eudicotyledons</taxon>
        <taxon>Gunneridae</taxon>
        <taxon>Pentapetalae</taxon>
        <taxon>asterids</taxon>
        <taxon>lamiids</taxon>
        <taxon>Solanales</taxon>
        <taxon>Convolvulaceae</taxon>
        <taxon>Cuscuteae</taxon>
        <taxon>Cuscuta</taxon>
        <taxon>Cuscuta subgen. Grammica</taxon>
        <taxon>Cuscuta sect. Cleistogrammica</taxon>
    </lineage>
</organism>
<comment type="caution">
    <text evidence="1">The sequence shown here is derived from an EMBL/GenBank/DDBJ whole genome shotgun (WGS) entry which is preliminary data.</text>
</comment>
<sequence length="116" mass="12991">MSKIIKDTVGPKNIKDGSLELEEEEFCLGSVVHAIVSQVMVLMKERGLQLIDDIPERIKTLAVYGDQVRIQQVLSEFLLNMVHHPPLSKGWVIGCKSYHQIVFNKVLAITSTSLGF</sequence>
<proteinExistence type="predicted"/>
<gene>
    <name evidence="1" type="ORF">DM860_011600</name>
</gene>
<keyword evidence="2" id="KW-1185">Reference proteome</keyword>
<dbReference type="AlphaFoldDB" id="A0A328D0U4"/>
<evidence type="ECO:0000313" key="2">
    <source>
        <dbReference type="Proteomes" id="UP000249390"/>
    </source>
</evidence>
<dbReference type="EMBL" id="NQVE01000203">
    <property type="protein sequence ID" value="RAL39114.1"/>
    <property type="molecule type" value="Genomic_DNA"/>
</dbReference>
<evidence type="ECO:0000313" key="1">
    <source>
        <dbReference type="EMBL" id="RAL39114.1"/>
    </source>
</evidence>
<name>A0A328D0U4_9ASTE</name>